<proteinExistence type="predicted"/>
<reference evidence="2" key="1">
    <citation type="journal article" date="2023" name="G3 (Bethesda)">
        <title>Genome assembly and association tests identify interacting loci associated with vigor, precocity, and sex in interspecific pistachio rootstocks.</title>
        <authorList>
            <person name="Palmer W."/>
            <person name="Jacygrad E."/>
            <person name="Sagayaradj S."/>
            <person name="Cavanaugh K."/>
            <person name="Han R."/>
            <person name="Bertier L."/>
            <person name="Beede B."/>
            <person name="Kafkas S."/>
            <person name="Golino D."/>
            <person name="Preece J."/>
            <person name="Michelmore R."/>
        </authorList>
    </citation>
    <scope>NUCLEOTIDE SEQUENCE [LARGE SCALE GENOMIC DNA]</scope>
</reference>
<comment type="caution">
    <text evidence="1">The sequence shown here is derived from an EMBL/GenBank/DDBJ whole genome shotgun (WGS) entry which is preliminary data.</text>
</comment>
<organism evidence="1 2">
    <name type="scientific">Pistacia atlantica</name>
    <dbReference type="NCBI Taxonomy" id="434234"/>
    <lineage>
        <taxon>Eukaryota</taxon>
        <taxon>Viridiplantae</taxon>
        <taxon>Streptophyta</taxon>
        <taxon>Embryophyta</taxon>
        <taxon>Tracheophyta</taxon>
        <taxon>Spermatophyta</taxon>
        <taxon>Magnoliopsida</taxon>
        <taxon>eudicotyledons</taxon>
        <taxon>Gunneridae</taxon>
        <taxon>Pentapetalae</taxon>
        <taxon>rosids</taxon>
        <taxon>malvids</taxon>
        <taxon>Sapindales</taxon>
        <taxon>Anacardiaceae</taxon>
        <taxon>Pistacia</taxon>
    </lineage>
</organism>
<dbReference type="EMBL" id="CM047903">
    <property type="protein sequence ID" value="KAJ0092194.1"/>
    <property type="molecule type" value="Genomic_DNA"/>
</dbReference>
<dbReference type="Proteomes" id="UP001164250">
    <property type="component" value="Chromosome 7"/>
</dbReference>
<evidence type="ECO:0000313" key="2">
    <source>
        <dbReference type="Proteomes" id="UP001164250"/>
    </source>
</evidence>
<evidence type="ECO:0000313" key="1">
    <source>
        <dbReference type="EMBL" id="KAJ0092194.1"/>
    </source>
</evidence>
<accession>A0ACC1AZT5</accession>
<gene>
    <name evidence="1" type="ORF">Patl1_26883</name>
</gene>
<name>A0ACC1AZT5_9ROSI</name>
<sequence>MTWIGQRPAMTCEFAKRCGFSTRRHRTEGKDGVGKGLTRRYFVYHRAGNTPIKTSNENKPQRNQKSSRCGCQEYMRKSKITELGAPEWRVTANGEAHGKLECVEPGYLSFTEKDCTVDSNNRLENIAWSYASSIQAYEIFGDAVVFYATHRLTALDMPLGIWVGVNNYGVPCFFGCALLREENLRSLSWALKAPQTILTDQNMCLKEAIAMEMPATKHALCVWMIVVKFPSCFNAVLGEHYNEWKAEFFRLYNLESIEDFELGWRDMFNSFGLHTNRHIANLFALRMQWALPYLRNNFFAGMTTTVHLKAINAFTQRFLIALTRLAHFVEQVRPLSNFLSYLLILL</sequence>
<protein>
    <submittedName>
        <fullName evidence="1">Uncharacterized protein</fullName>
    </submittedName>
</protein>
<keyword evidence="2" id="KW-1185">Reference proteome</keyword>